<protein>
    <submittedName>
        <fullName evidence="2">Uncharacterized protein</fullName>
    </submittedName>
</protein>
<keyword evidence="3" id="KW-1185">Reference proteome</keyword>
<dbReference type="GeneID" id="75827618"/>
<gene>
    <name evidence="2" type="ORF">J7T54_001099</name>
</gene>
<proteinExistence type="predicted"/>
<reference evidence="2" key="2">
    <citation type="submission" date="2022-07" db="EMBL/GenBank/DDBJ databases">
        <authorList>
            <person name="Goncalves M.F.M."/>
            <person name="Hilario S."/>
            <person name="Van De Peer Y."/>
            <person name="Esteves A.C."/>
            <person name="Alves A."/>
        </authorList>
    </citation>
    <scope>NUCLEOTIDE SEQUENCE</scope>
    <source>
        <strain evidence="2">MUM 19.33</strain>
    </source>
</reference>
<keyword evidence="1" id="KW-1133">Transmembrane helix</keyword>
<evidence type="ECO:0000313" key="2">
    <source>
        <dbReference type="EMBL" id="KAI6780791.1"/>
    </source>
</evidence>
<keyword evidence="1" id="KW-0472">Membrane</keyword>
<feature type="transmembrane region" description="Helical" evidence="1">
    <location>
        <begin position="281"/>
        <end position="298"/>
    </location>
</feature>
<accession>A0A9P9XZM2</accession>
<evidence type="ECO:0000256" key="1">
    <source>
        <dbReference type="SAM" id="Phobius"/>
    </source>
</evidence>
<feature type="transmembrane region" description="Helical" evidence="1">
    <location>
        <begin position="310"/>
        <end position="331"/>
    </location>
</feature>
<reference evidence="2" key="1">
    <citation type="journal article" date="2021" name="J Fungi (Basel)">
        <title>Genomic and Metabolomic Analyses of the Marine Fungus Emericellopsis cladophorae: Insights into Saltwater Adaptability Mechanisms and Its Biosynthetic Potential.</title>
        <authorList>
            <person name="Goncalves M.F.M."/>
            <person name="Hilario S."/>
            <person name="Van de Peer Y."/>
            <person name="Esteves A.C."/>
            <person name="Alves A."/>
        </authorList>
    </citation>
    <scope>NUCLEOTIDE SEQUENCE</scope>
    <source>
        <strain evidence="2">MUM 19.33</strain>
    </source>
</reference>
<dbReference type="EMBL" id="JAGIXG020000028">
    <property type="protein sequence ID" value="KAI6780791.1"/>
    <property type="molecule type" value="Genomic_DNA"/>
</dbReference>
<dbReference type="RefSeq" id="XP_051361647.1">
    <property type="nucleotide sequence ID" value="XM_051507152.1"/>
</dbReference>
<keyword evidence="1" id="KW-0812">Transmembrane</keyword>
<evidence type="ECO:0000313" key="3">
    <source>
        <dbReference type="Proteomes" id="UP001055219"/>
    </source>
</evidence>
<dbReference type="Proteomes" id="UP001055219">
    <property type="component" value="Unassembled WGS sequence"/>
</dbReference>
<organism evidence="2 3">
    <name type="scientific">Emericellopsis cladophorae</name>
    <dbReference type="NCBI Taxonomy" id="2686198"/>
    <lineage>
        <taxon>Eukaryota</taxon>
        <taxon>Fungi</taxon>
        <taxon>Dikarya</taxon>
        <taxon>Ascomycota</taxon>
        <taxon>Pezizomycotina</taxon>
        <taxon>Sordariomycetes</taxon>
        <taxon>Hypocreomycetidae</taxon>
        <taxon>Hypocreales</taxon>
        <taxon>Bionectriaceae</taxon>
        <taxon>Emericellopsis</taxon>
    </lineage>
</organism>
<feature type="transmembrane region" description="Helical" evidence="1">
    <location>
        <begin position="410"/>
        <end position="434"/>
    </location>
</feature>
<sequence length="625" mass="69312">MTSLTVTPTAEQTPLTVLMHPDIDDISDFFPFEDLASLSPGQSSTDPAAQDAFSFRGLIESGIDGDQEILLLASGCRLQDGTKDCYAACNDTSLFFGSLETFYNCAALASISYWTQDSTVYYISEEAEKNASTILGSGTLAGFDDKPVLDKFVDCAQESCRSDGLSVPCDESLLVLTNDSSAKEVFDAMGTFCPSIEAEINPDIFGPGVLISYALQVSFATVLYLGVKLFTLYVRLTQAPKRRIPQAYTLTRIRSMIWPDQSALSRTSVAIATTLVEFQEAQCWFVFAVQIASILAIVVNSQEGSFWGEILVNAAVAFHVSQNGILPMFLIQICLHNEGIRNTHTFVGFLIEYILAIVAASQKVHFKDVFGMFRGQAQMEACGGNPSPRTYCAAIGTVDGLQLSFFPHPLLYKMAFLVLDTIAIIVLVVDQVAWTLRTYHRTKNASFGRFRPGRFPDTSWKPRWINFKRWFWWVLEIVYVVVNILYMVSLIRVITIDSFATNRWSYGQIIAMTVWGPVIVKLFDLIISGPQKNGMSMNSGPPRLRVDNTINLRLGANSMDEGFWSQSTPLCSISLAYSDTRNIPKIDFILQVLMIPPPTITTASTSSLLSDYLAFLLSDDHFELI</sequence>
<feature type="transmembrane region" description="Helical" evidence="1">
    <location>
        <begin position="210"/>
        <end position="234"/>
    </location>
</feature>
<comment type="caution">
    <text evidence="2">The sequence shown here is derived from an EMBL/GenBank/DDBJ whole genome shotgun (WGS) entry which is preliminary data.</text>
</comment>
<name>A0A9P9XZM2_9HYPO</name>
<dbReference type="OrthoDB" id="4582561at2759"/>
<feature type="transmembrane region" description="Helical" evidence="1">
    <location>
        <begin position="506"/>
        <end position="527"/>
    </location>
</feature>
<dbReference type="AlphaFoldDB" id="A0A9P9XZM2"/>
<feature type="transmembrane region" description="Helical" evidence="1">
    <location>
        <begin position="343"/>
        <end position="362"/>
    </location>
</feature>
<feature type="transmembrane region" description="Helical" evidence="1">
    <location>
        <begin position="470"/>
        <end position="494"/>
    </location>
</feature>